<sequence>MSDGSNLWLELQWVSPVITFVLWLVSVTWGLTTSPSYRYLETYNPTISEATSHPKLHDTISYGAACAASAVFWLVVVTAVEFALHRTGSTPRAFYVRLTNLSLGCLEAVLLTIAASNVIKFNVGYLRPNFASVCQAALTSNNTYACTTPRSTFEAAMISFPSGHTSTTAATGLYTTIYLLWTLYVRQRPSCVSPRTMEWCRQALFVPALLPLALAFTVAVTRVTDWKHHTVDITMGTVIGYVVAALTAFRVLVVVTKDDSSRIRPPSFTTLS</sequence>
<dbReference type="OrthoDB" id="8907274at2759"/>
<dbReference type="Pfam" id="PF01569">
    <property type="entry name" value="PAP2"/>
    <property type="match status" value="1"/>
</dbReference>
<gene>
    <name evidence="8" type="ORF">ACHHYP_03155</name>
</gene>
<feature type="transmembrane region" description="Helical" evidence="6">
    <location>
        <begin position="7"/>
        <end position="31"/>
    </location>
</feature>
<dbReference type="GO" id="GO:0008195">
    <property type="term" value="F:phosphatidate phosphatase activity"/>
    <property type="evidence" value="ECO:0007669"/>
    <property type="project" value="TreeGrafter"/>
</dbReference>
<dbReference type="AlphaFoldDB" id="A0A1V9Z4C1"/>
<feature type="transmembrane region" description="Helical" evidence="6">
    <location>
        <begin position="204"/>
        <end position="221"/>
    </location>
</feature>
<dbReference type="GO" id="GO:0016020">
    <property type="term" value="C:membrane"/>
    <property type="evidence" value="ECO:0007669"/>
    <property type="project" value="UniProtKB-SubCell"/>
</dbReference>
<dbReference type="STRING" id="1202772.A0A1V9Z4C1"/>
<evidence type="ECO:0000313" key="8">
    <source>
        <dbReference type="EMBL" id="OQR92845.1"/>
    </source>
</evidence>
<dbReference type="SMART" id="SM00014">
    <property type="entry name" value="acidPPc"/>
    <property type="match status" value="1"/>
</dbReference>
<dbReference type="SUPFAM" id="SSF48317">
    <property type="entry name" value="Acid phosphatase/Vanadium-dependent haloperoxidase"/>
    <property type="match status" value="1"/>
</dbReference>
<evidence type="ECO:0000256" key="1">
    <source>
        <dbReference type="ARBA" id="ARBA00004141"/>
    </source>
</evidence>
<proteinExistence type="inferred from homology"/>
<keyword evidence="4 6" id="KW-1133">Transmembrane helix</keyword>
<feature type="transmembrane region" description="Helical" evidence="6">
    <location>
        <begin position="167"/>
        <end position="184"/>
    </location>
</feature>
<comment type="caution">
    <text evidence="8">The sequence shown here is derived from an EMBL/GenBank/DDBJ whole genome shotgun (WGS) entry which is preliminary data.</text>
</comment>
<evidence type="ECO:0000256" key="6">
    <source>
        <dbReference type="SAM" id="Phobius"/>
    </source>
</evidence>
<feature type="domain" description="Phosphatidic acid phosphatase type 2/haloperoxidase" evidence="7">
    <location>
        <begin position="100"/>
        <end position="248"/>
    </location>
</feature>
<dbReference type="InterPro" id="IPR000326">
    <property type="entry name" value="PAP2/HPO"/>
</dbReference>
<evidence type="ECO:0000313" key="9">
    <source>
        <dbReference type="Proteomes" id="UP000243579"/>
    </source>
</evidence>
<feature type="transmembrane region" description="Helical" evidence="6">
    <location>
        <begin position="60"/>
        <end position="82"/>
    </location>
</feature>
<dbReference type="InterPro" id="IPR043216">
    <property type="entry name" value="PAP-like"/>
</dbReference>
<evidence type="ECO:0000256" key="4">
    <source>
        <dbReference type="ARBA" id="ARBA00022989"/>
    </source>
</evidence>
<dbReference type="GO" id="GO:0046839">
    <property type="term" value="P:phospholipid dephosphorylation"/>
    <property type="evidence" value="ECO:0007669"/>
    <property type="project" value="TreeGrafter"/>
</dbReference>
<dbReference type="GO" id="GO:0006644">
    <property type="term" value="P:phospholipid metabolic process"/>
    <property type="evidence" value="ECO:0007669"/>
    <property type="project" value="InterPro"/>
</dbReference>
<dbReference type="Gene3D" id="1.20.144.10">
    <property type="entry name" value="Phosphatidic acid phosphatase type 2/haloperoxidase"/>
    <property type="match status" value="1"/>
</dbReference>
<protein>
    <recommendedName>
        <fullName evidence="7">Phosphatidic acid phosphatase type 2/haloperoxidase domain-containing protein</fullName>
    </recommendedName>
</protein>
<feature type="transmembrane region" description="Helical" evidence="6">
    <location>
        <begin position="94"/>
        <end position="119"/>
    </location>
</feature>
<comment type="similarity">
    <text evidence="2">Belongs to the PA-phosphatase related phosphoesterase family.</text>
</comment>
<name>A0A1V9Z4C1_ACHHY</name>
<evidence type="ECO:0000256" key="3">
    <source>
        <dbReference type="ARBA" id="ARBA00022692"/>
    </source>
</evidence>
<evidence type="ECO:0000259" key="7">
    <source>
        <dbReference type="SMART" id="SM00014"/>
    </source>
</evidence>
<evidence type="ECO:0000256" key="2">
    <source>
        <dbReference type="ARBA" id="ARBA00008816"/>
    </source>
</evidence>
<keyword evidence="9" id="KW-1185">Reference proteome</keyword>
<dbReference type="PANTHER" id="PTHR10165">
    <property type="entry name" value="LIPID PHOSPHATE PHOSPHATASE"/>
    <property type="match status" value="1"/>
</dbReference>
<keyword evidence="5 6" id="KW-0472">Membrane</keyword>
<keyword evidence="3 6" id="KW-0812">Transmembrane</keyword>
<reference evidence="8 9" key="1">
    <citation type="journal article" date="2014" name="Genome Biol. Evol.">
        <title>The secreted proteins of Achlya hypogyna and Thraustotheca clavata identify the ancestral oomycete secretome and reveal gene acquisitions by horizontal gene transfer.</title>
        <authorList>
            <person name="Misner I."/>
            <person name="Blouin N."/>
            <person name="Leonard G."/>
            <person name="Richards T.A."/>
            <person name="Lane C.E."/>
        </authorList>
    </citation>
    <scope>NUCLEOTIDE SEQUENCE [LARGE SCALE GENOMIC DNA]</scope>
    <source>
        <strain evidence="8 9">ATCC 48635</strain>
    </source>
</reference>
<dbReference type="Proteomes" id="UP000243579">
    <property type="component" value="Unassembled WGS sequence"/>
</dbReference>
<dbReference type="InterPro" id="IPR036938">
    <property type="entry name" value="PAP2/HPO_sf"/>
</dbReference>
<dbReference type="PANTHER" id="PTHR10165:SF35">
    <property type="entry name" value="RE23632P"/>
    <property type="match status" value="1"/>
</dbReference>
<comment type="subcellular location">
    <subcellularLocation>
        <location evidence="1">Membrane</location>
        <topology evidence="1">Multi-pass membrane protein</topology>
    </subcellularLocation>
</comment>
<accession>A0A1V9Z4C1</accession>
<dbReference type="EMBL" id="JNBR01000438">
    <property type="protein sequence ID" value="OQR92845.1"/>
    <property type="molecule type" value="Genomic_DNA"/>
</dbReference>
<feature type="transmembrane region" description="Helical" evidence="6">
    <location>
        <begin position="233"/>
        <end position="255"/>
    </location>
</feature>
<evidence type="ECO:0000256" key="5">
    <source>
        <dbReference type="ARBA" id="ARBA00023136"/>
    </source>
</evidence>
<organism evidence="8 9">
    <name type="scientific">Achlya hypogyna</name>
    <name type="common">Oomycete</name>
    <name type="synonym">Protoachlya hypogyna</name>
    <dbReference type="NCBI Taxonomy" id="1202772"/>
    <lineage>
        <taxon>Eukaryota</taxon>
        <taxon>Sar</taxon>
        <taxon>Stramenopiles</taxon>
        <taxon>Oomycota</taxon>
        <taxon>Saprolegniomycetes</taxon>
        <taxon>Saprolegniales</taxon>
        <taxon>Achlyaceae</taxon>
        <taxon>Achlya</taxon>
    </lineage>
</organism>